<feature type="chain" id="PRO_5010350263" description="Mucoidy inhibitor MuiA family protein" evidence="2">
    <location>
        <begin position="31"/>
        <end position="554"/>
    </location>
</feature>
<feature type="domain" description="DUF4140" evidence="4">
    <location>
        <begin position="42"/>
        <end position="149"/>
    </location>
</feature>
<evidence type="ECO:0000313" key="5">
    <source>
        <dbReference type="EMBL" id="SDF67874.1"/>
    </source>
</evidence>
<dbReference type="InterPro" id="IPR025554">
    <property type="entry name" value="DUF4140"/>
</dbReference>
<feature type="coiled-coil region" evidence="1">
    <location>
        <begin position="184"/>
        <end position="211"/>
    </location>
</feature>
<evidence type="ECO:0000256" key="1">
    <source>
        <dbReference type="SAM" id="Coils"/>
    </source>
</evidence>
<dbReference type="PANTHER" id="PTHR31005:SF8">
    <property type="entry name" value="DUF4139 DOMAIN-CONTAINING PROTEIN"/>
    <property type="match status" value="1"/>
</dbReference>
<evidence type="ECO:0000313" key="6">
    <source>
        <dbReference type="Proteomes" id="UP000182284"/>
    </source>
</evidence>
<name>A0A1G7N1I2_9RHOB</name>
<reference evidence="5 6" key="1">
    <citation type="submission" date="2016-10" db="EMBL/GenBank/DDBJ databases">
        <authorList>
            <person name="de Groot N.N."/>
        </authorList>
    </citation>
    <scope>NUCLEOTIDE SEQUENCE [LARGE SCALE GENOMIC DNA]</scope>
    <source>
        <strain evidence="5 6">DSM 27375</strain>
    </source>
</reference>
<keyword evidence="2" id="KW-0732">Signal</keyword>
<feature type="coiled-coil region" evidence="1">
    <location>
        <begin position="114"/>
        <end position="148"/>
    </location>
</feature>
<dbReference type="NCBIfam" id="TIGR02231">
    <property type="entry name" value="mucoidy inhibitor MuiA family protein"/>
    <property type="match status" value="1"/>
</dbReference>
<dbReference type="InterPro" id="IPR011935">
    <property type="entry name" value="CHP02231"/>
</dbReference>
<feature type="signal peptide" evidence="2">
    <location>
        <begin position="1"/>
        <end position="30"/>
    </location>
</feature>
<dbReference type="Pfam" id="PF13600">
    <property type="entry name" value="DUF4140"/>
    <property type="match status" value="1"/>
</dbReference>
<accession>A0A1G7N1I2</accession>
<dbReference type="OrthoDB" id="580912at2"/>
<dbReference type="AlphaFoldDB" id="A0A1G7N1I2"/>
<keyword evidence="1" id="KW-0175">Coiled coil</keyword>
<dbReference type="Proteomes" id="UP000182284">
    <property type="component" value="Unassembled WGS sequence"/>
</dbReference>
<gene>
    <name evidence="5" type="ORF">SAMN04488117_106124</name>
</gene>
<dbReference type="RefSeq" id="WP_074645206.1">
    <property type="nucleotide sequence ID" value="NZ_FNBL01000006.1"/>
</dbReference>
<feature type="domain" description="DUF4139" evidence="3">
    <location>
        <begin position="239"/>
        <end position="549"/>
    </location>
</feature>
<dbReference type="PANTHER" id="PTHR31005">
    <property type="entry name" value="DUF4139 DOMAIN-CONTAINING PROTEIN"/>
    <property type="match status" value="1"/>
</dbReference>
<evidence type="ECO:0000256" key="2">
    <source>
        <dbReference type="SAM" id="SignalP"/>
    </source>
</evidence>
<dbReference type="EMBL" id="FNBL01000006">
    <property type="protein sequence ID" value="SDF67874.1"/>
    <property type="molecule type" value="Genomic_DNA"/>
</dbReference>
<organism evidence="5 6">
    <name type="scientific">Celeribacter baekdonensis</name>
    <dbReference type="NCBI Taxonomy" id="875171"/>
    <lineage>
        <taxon>Bacteria</taxon>
        <taxon>Pseudomonadati</taxon>
        <taxon>Pseudomonadota</taxon>
        <taxon>Alphaproteobacteria</taxon>
        <taxon>Rhodobacterales</taxon>
        <taxon>Roseobacteraceae</taxon>
        <taxon>Celeribacter</taxon>
    </lineage>
</organism>
<proteinExistence type="predicted"/>
<evidence type="ECO:0000259" key="3">
    <source>
        <dbReference type="Pfam" id="PF13598"/>
    </source>
</evidence>
<sequence length="554" mass="59981">MFSNPIAKQSIWTTSALVLCAMTVPGMSLADSFSAQSDVTEVTLYPQSATVTREGQISLPAGQHEVTFTDIPASSVDGIIASLQSTVTGAALGPVTYARTTTIGDAERYRTPEAKAAKAALDALEAQLRDETRKAAAVRLEVAAAEDTLAYLGRLSAGEATSVDTMAATADMIREHSLSARLAMADATARAEAADRDLEALKDNITRAKAALDRLAPSEGDRLSITLALDVAEAGDVTVDFSYSVDDAYWRPMYTARLNTETGALDLTRAVQATQETGENWQNVMLRFATDNPARRSDPNEVYPWVRRIYEPQPVQELMRSADADMAGYAEPVMSAPMAMDKQMATANLTGLSLTYSYPTPATLYSNEGMSEFALSEVALTPELMVRAVPLFEDTGYLMAHFTNDTGEMLVPGSVRLIRDGVSLGETRLDTVVDGAEVDLAFGVVDGIRVSRTVLAKNEGDRGVISKSNEMSSDVRISVENLTAKSWPMEVIDRVSVSEQEDLKVDWSATPMPDVTNLDDKRGVMAWHFDLEAGKTQDITLKESLRWPEGMALE</sequence>
<dbReference type="InterPro" id="IPR037291">
    <property type="entry name" value="DUF4139"/>
</dbReference>
<evidence type="ECO:0000259" key="4">
    <source>
        <dbReference type="Pfam" id="PF13600"/>
    </source>
</evidence>
<evidence type="ECO:0008006" key="7">
    <source>
        <dbReference type="Google" id="ProtNLM"/>
    </source>
</evidence>
<dbReference type="Pfam" id="PF13598">
    <property type="entry name" value="DUF4139"/>
    <property type="match status" value="1"/>
</dbReference>
<protein>
    <recommendedName>
        <fullName evidence="7">Mucoidy inhibitor MuiA family protein</fullName>
    </recommendedName>
</protein>